<dbReference type="Gene3D" id="3.40.50.1240">
    <property type="entry name" value="Phosphoglycerate mutase-like"/>
    <property type="match status" value="1"/>
</dbReference>
<gene>
    <name evidence="1" type="ORF">PAUR_b0971</name>
</gene>
<evidence type="ECO:0000313" key="2">
    <source>
        <dbReference type="Proteomes" id="UP000615755"/>
    </source>
</evidence>
<name>A0ABR9EIM6_9GAMM</name>
<dbReference type="EMBL" id="AQGV01000015">
    <property type="protein sequence ID" value="MBE0370860.1"/>
    <property type="molecule type" value="Genomic_DNA"/>
</dbReference>
<dbReference type="SMART" id="SM00855">
    <property type="entry name" value="PGAM"/>
    <property type="match status" value="1"/>
</dbReference>
<organism evidence="1 2">
    <name type="scientific">Pseudoalteromonas aurantia 208</name>
    <dbReference type="NCBI Taxonomy" id="1314867"/>
    <lineage>
        <taxon>Bacteria</taxon>
        <taxon>Pseudomonadati</taxon>
        <taxon>Pseudomonadota</taxon>
        <taxon>Gammaproteobacteria</taxon>
        <taxon>Alteromonadales</taxon>
        <taxon>Pseudoalteromonadaceae</taxon>
        <taxon>Pseudoalteromonas</taxon>
    </lineage>
</organism>
<dbReference type="SUPFAM" id="SSF53254">
    <property type="entry name" value="Phosphoglycerate mutase-like"/>
    <property type="match status" value="1"/>
</dbReference>
<dbReference type="CDD" id="cd07040">
    <property type="entry name" value="HP"/>
    <property type="match status" value="1"/>
</dbReference>
<dbReference type="InterPro" id="IPR029033">
    <property type="entry name" value="His_PPase_superfam"/>
</dbReference>
<sequence length="157" mass="17708">MKIILIGLLCTLTTWHAFSQPEHIILFRHAEKMQGKDPHLTAKGQERAKRLATMVQSYAPKHLFSTNYNRTQQTILPLAKKVALPVTHYEPHDLSTFADNIRKLTGTVAIAGHSNTTPALIKLLSGHIVTINENQFSKVFILTPNQSQWKMQKLSSN</sequence>
<evidence type="ECO:0008006" key="3">
    <source>
        <dbReference type="Google" id="ProtNLM"/>
    </source>
</evidence>
<proteinExistence type="predicted"/>
<accession>A0ABR9EIM6</accession>
<dbReference type="Proteomes" id="UP000615755">
    <property type="component" value="Unassembled WGS sequence"/>
</dbReference>
<dbReference type="InterPro" id="IPR013078">
    <property type="entry name" value="His_Pase_superF_clade-1"/>
</dbReference>
<dbReference type="Pfam" id="PF00300">
    <property type="entry name" value="His_Phos_1"/>
    <property type="match status" value="1"/>
</dbReference>
<comment type="caution">
    <text evidence="1">The sequence shown here is derived from an EMBL/GenBank/DDBJ whole genome shotgun (WGS) entry which is preliminary data.</text>
</comment>
<protein>
    <recommendedName>
        <fullName evidence="3">Histidine phosphatase family protein</fullName>
    </recommendedName>
</protein>
<dbReference type="RefSeq" id="WP_192509893.1">
    <property type="nucleotide sequence ID" value="NZ_AQGV01000015.1"/>
</dbReference>
<evidence type="ECO:0000313" key="1">
    <source>
        <dbReference type="EMBL" id="MBE0370860.1"/>
    </source>
</evidence>
<keyword evidence="2" id="KW-1185">Reference proteome</keyword>
<reference evidence="1 2" key="1">
    <citation type="submission" date="2015-03" db="EMBL/GenBank/DDBJ databases">
        <title>Genome sequence of Pseudoalteromonas aurantia.</title>
        <authorList>
            <person name="Xie B.-B."/>
            <person name="Rong J.-C."/>
            <person name="Qin Q.-L."/>
            <person name="Zhang Y.-Z."/>
        </authorList>
    </citation>
    <scope>NUCLEOTIDE SEQUENCE [LARGE SCALE GENOMIC DNA]</scope>
    <source>
        <strain evidence="1 2">208</strain>
    </source>
</reference>